<accession>I1YKA5</accession>
<dbReference type="KEGG" id="mec:Q7C_2212"/>
<dbReference type="STRING" id="754477.Q7C_2212"/>
<gene>
    <name evidence="2" type="ordered locus">Q7C_2212</name>
</gene>
<dbReference type="RefSeq" id="WP_014704767.1">
    <property type="nucleotide sequence ID" value="NC_017856.1"/>
</dbReference>
<sequence length="228" mass="26713" precursor="true">MMKTRFAVILFCMLLSCFGQAYAVPGYSEINNALFDKSHLKNINESAKLTYKYQKTSYTEGNREDTIVMSVDNIRNTGRRDTQFEFFTGKHNRPYQAMNDQRGNPIFVYFLEFDVHEMDRLTGGEWRYFQRKLRWAMAAGADKKQVEIDYQGKKVEATQYTIQPYVDDPKNGRYKLYAGKYYIFTLSEAVPGEIYQIRTVVPDGLTWDGEQVPLIDETVTLFDYRPEH</sequence>
<feature type="chain" id="PRO_5003654047" evidence="1">
    <location>
        <begin position="24"/>
        <end position="228"/>
    </location>
</feature>
<reference evidence="2 3" key="1">
    <citation type="journal article" date="2012" name="J. Bacteriol.">
        <title>Complete genome sequences of Methylophaga sp. strain JAM1 and Methylophaga sp. strain JAM7.</title>
        <authorList>
            <person name="Villeneuve C."/>
            <person name="Martineau C."/>
            <person name="Mauffrey F."/>
            <person name="Villemur R."/>
        </authorList>
    </citation>
    <scope>NUCLEOTIDE SEQUENCE [LARGE SCALE GENOMIC DNA]</scope>
    <source>
        <strain evidence="2 3">JAM7</strain>
    </source>
</reference>
<protein>
    <submittedName>
        <fullName evidence="2">Uncharacterized protein</fullName>
    </submittedName>
</protein>
<evidence type="ECO:0000256" key="1">
    <source>
        <dbReference type="SAM" id="SignalP"/>
    </source>
</evidence>
<dbReference type="Proteomes" id="UP000009145">
    <property type="component" value="Chromosome"/>
</dbReference>
<dbReference type="PATRIC" id="fig|754477.3.peg.2179"/>
<dbReference type="PROSITE" id="PS51257">
    <property type="entry name" value="PROKAR_LIPOPROTEIN"/>
    <property type="match status" value="1"/>
</dbReference>
<dbReference type="HOGENOM" id="CLU_097827_0_0_6"/>
<evidence type="ECO:0000313" key="2">
    <source>
        <dbReference type="EMBL" id="AFJ03348.1"/>
    </source>
</evidence>
<organism evidence="2 3">
    <name type="scientific">Methylophaga frappieri (strain ATCC BAA-2434 / DSM 25690 / JAM7)</name>
    <dbReference type="NCBI Taxonomy" id="754477"/>
    <lineage>
        <taxon>Bacteria</taxon>
        <taxon>Pseudomonadati</taxon>
        <taxon>Pseudomonadota</taxon>
        <taxon>Gammaproteobacteria</taxon>
        <taxon>Thiotrichales</taxon>
        <taxon>Piscirickettsiaceae</taxon>
        <taxon>Methylophaga</taxon>
    </lineage>
</organism>
<feature type="signal peptide" evidence="1">
    <location>
        <begin position="1"/>
        <end position="23"/>
    </location>
</feature>
<dbReference type="eggNOG" id="ENOG5032R98">
    <property type="taxonomic scope" value="Bacteria"/>
</dbReference>
<evidence type="ECO:0000313" key="3">
    <source>
        <dbReference type="Proteomes" id="UP000009145"/>
    </source>
</evidence>
<name>I1YKA5_METFJ</name>
<proteinExistence type="predicted"/>
<dbReference type="AlphaFoldDB" id="I1YKA5"/>
<keyword evidence="3" id="KW-1185">Reference proteome</keyword>
<dbReference type="EMBL" id="CP003380">
    <property type="protein sequence ID" value="AFJ03348.1"/>
    <property type="molecule type" value="Genomic_DNA"/>
</dbReference>
<keyword evidence="1" id="KW-0732">Signal</keyword>